<comment type="caution">
    <text evidence="1">The sequence shown here is derived from an EMBL/GenBank/DDBJ whole genome shotgun (WGS) entry which is preliminary data.</text>
</comment>
<dbReference type="EMBL" id="VWEQ01000004">
    <property type="protein sequence ID" value="KAA4754664.1"/>
    <property type="molecule type" value="Genomic_DNA"/>
</dbReference>
<organism evidence="1 4">
    <name type="scientific">Bacteroides fragilis</name>
    <dbReference type="NCBI Taxonomy" id="817"/>
    <lineage>
        <taxon>Bacteria</taxon>
        <taxon>Pseudomonadati</taxon>
        <taxon>Bacteroidota</taxon>
        <taxon>Bacteroidia</taxon>
        <taxon>Bacteroidales</taxon>
        <taxon>Bacteroidaceae</taxon>
        <taxon>Bacteroides</taxon>
    </lineage>
</organism>
<evidence type="ECO:0000313" key="2">
    <source>
        <dbReference type="EMBL" id="KAA5172955.1"/>
    </source>
</evidence>
<name>A0A5M5VGE7_BACFG</name>
<dbReference type="PROSITE" id="PS51257">
    <property type="entry name" value="PROKAR_LIPOPROTEIN"/>
    <property type="match status" value="1"/>
</dbReference>
<evidence type="ECO:0000313" key="3">
    <source>
        <dbReference type="Proteomes" id="UP000436803"/>
    </source>
</evidence>
<gene>
    <name evidence="2" type="ORF">F2Z29_13060</name>
    <name evidence="1" type="ORF">F3B44_06220</name>
</gene>
<protein>
    <recommendedName>
        <fullName evidence="5">Lipoprotein</fullName>
    </recommendedName>
</protein>
<accession>A0A5M5VGE7</accession>
<sequence>MKKIWKLLMLGVTVLFLLQSCVTVRKSRHPHHHHRHCMVINSQIADMTKLNTPSIYMASESPTVYEHKG</sequence>
<evidence type="ECO:0000313" key="4">
    <source>
        <dbReference type="Proteomes" id="UP000479773"/>
    </source>
</evidence>
<dbReference type="Proteomes" id="UP000436803">
    <property type="component" value="Unassembled WGS sequence"/>
</dbReference>
<evidence type="ECO:0008006" key="5">
    <source>
        <dbReference type="Google" id="ProtNLM"/>
    </source>
</evidence>
<evidence type="ECO:0000313" key="1">
    <source>
        <dbReference type="EMBL" id="KAA4754664.1"/>
    </source>
</evidence>
<dbReference type="EMBL" id="VWAW01000010">
    <property type="protein sequence ID" value="KAA5172955.1"/>
    <property type="molecule type" value="Genomic_DNA"/>
</dbReference>
<proteinExistence type="predicted"/>
<dbReference type="Proteomes" id="UP000479773">
    <property type="component" value="Unassembled WGS sequence"/>
</dbReference>
<reference evidence="3 4" key="1">
    <citation type="journal article" date="2019" name="Nat. Med.">
        <title>A library of human gut bacterial isolates paired with longitudinal multiomics data enables mechanistic microbiome research.</title>
        <authorList>
            <person name="Poyet M."/>
            <person name="Groussin M."/>
            <person name="Gibbons S.M."/>
            <person name="Avila-Pacheco J."/>
            <person name="Jiang X."/>
            <person name="Kearney S.M."/>
            <person name="Perrotta A.R."/>
            <person name="Berdy B."/>
            <person name="Zhao S."/>
            <person name="Lieberman T.D."/>
            <person name="Swanson P.K."/>
            <person name="Smith M."/>
            <person name="Roesemann S."/>
            <person name="Alexander J.E."/>
            <person name="Rich S.A."/>
            <person name="Livny J."/>
            <person name="Vlamakis H."/>
            <person name="Clish C."/>
            <person name="Bullock K."/>
            <person name="Deik A."/>
            <person name="Scott J."/>
            <person name="Pierce K.A."/>
            <person name="Xavier R.J."/>
            <person name="Alm E.J."/>
        </authorList>
    </citation>
    <scope>NUCLEOTIDE SEQUENCE [LARGE SCALE GENOMIC DNA]</scope>
    <source>
        <strain evidence="1 4">BIOML-A106</strain>
        <strain evidence="2 3">BIOML-A7</strain>
    </source>
</reference>
<dbReference type="AlphaFoldDB" id="A0A5M5VGE7"/>